<evidence type="ECO:0000256" key="4">
    <source>
        <dbReference type="ARBA" id="ARBA00023268"/>
    </source>
</evidence>
<organism evidence="11 12">
    <name type="scientific">Monosporascus cannonballus</name>
    <dbReference type="NCBI Taxonomy" id="155416"/>
    <lineage>
        <taxon>Eukaryota</taxon>
        <taxon>Fungi</taxon>
        <taxon>Dikarya</taxon>
        <taxon>Ascomycota</taxon>
        <taxon>Pezizomycotina</taxon>
        <taxon>Sordariomycetes</taxon>
        <taxon>Xylariomycetidae</taxon>
        <taxon>Xylariales</taxon>
        <taxon>Xylariales incertae sedis</taxon>
        <taxon>Monosporascus</taxon>
    </lineage>
</organism>
<dbReference type="PROSITE" id="PS50075">
    <property type="entry name" value="CARRIER"/>
    <property type="match status" value="1"/>
</dbReference>
<evidence type="ECO:0000256" key="7">
    <source>
        <dbReference type="SAM" id="MobiDB-lite"/>
    </source>
</evidence>
<dbReference type="SMART" id="SM00823">
    <property type="entry name" value="PKS_PP"/>
    <property type="match status" value="1"/>
</dbReference>
<dbReference type="Pfam" id="PF07993">
    <property type="entry name" value="NAD_binding_4"/>
    <property type="match status" value="1"/>
</dbReference>
<dbReference type="InterPro" id="IPR014030">
    <property type="entry name" value="Ketoacyl_synth_N"/>
</dbReference>
<feature type="domain" description="Ketosynthase family 3 (KS3)" evidence="9">
    <location>
        <begin position="415"/>
        <end position="839"/>
    </location>
</feature>
<dbReference type="InterPro" id="IPR013120">
    <property type="entry name" value="FAR_NAD-bd"/>
</dbReference>
<protein>
    <recommendedName>
        <fullName evidence="13">Carrier domain-containing protein</fullName>
    </recommendedName>
</protein>
<feature type="active site" description="Proton donor; for dehydratase activity" evidence="6">
    <location>
        <position position="1563"/>
    </location>
</feature>
<dbReference type="PROSITE" id="PS00606">
    <property type="entry name" value="KS3_1"/>
    <property type="match status" value="1"/>
</dbReference>
<feature type="compositionally biased region" description="Low complexity" evidence="7">
    <location>
        <begin position="1695"/>
        <end position="1711"/>
    </location>
</feature>
<dbReference type="InterPro" id="IPR036736">
    <property type="entry name" value="ACP-like_sf"/>
</dbReference>
<dbReference type="InterPro" id="IPR016039">
    <property type="entry name" value="Thiolase-like"/>
</dbReference>
<feature type="region of interest" description="Disordered" evidence="7">
    <location>
        <begin position="1666"/>
        <end position="1714"/>
    </location>
</feature>
<keyword evidence="5" id="KW-0012">Acyltransferase</keyword>
<evidence type="ECO:0000259" key="10">
    <source>
        <dbReference type="PROSITE" id="PS52019"/>
    </source>
</evidence>
<keyword evidence="2" id="KW-0597">Phosphoprotein</keyword>
<dbReference type="Gene3D" id="3.40.50.150">
    <property type="entry name" value="Vaccinia Virus protein VP39"/>
    <property type="match status" value="1"/>
</dbReference>
<dbReference type="Gene3D" id="3.30.70.3290">
    <property type="match status" value="1"/>
</dbReference>
<dbReference type="Pfam" id="PF02801">
    <property type="entry name" value="Ketoacyl-synt_C"/>
    <property type="match status" value="1"/>
</dbReference>
<dbReference type="InterPro" id="IPR006162">
    <property type="entry name" value="Ppantetheine_attach_site"/>
</dbReference>
<sequence length="2683" mass="292906">MTLDNLKVMGDEGEGLLLLFGGQALRFDTDAFKVLRSNIFNTTEQPWIFEAIRSLPGCWKDFTREFPIYNIEDAPQRLVELERWFWTGSMQLEEKDYMLPNIILTPLVVISHLVEYMKYLDMVESPDGEAAQPRPSTGTLGFCTGLLSAFAVALSKDRSEAREYGATAVRLAMLIGGVVDAQGFLDATGPAKALAIACNTHKRNDELTSILQQYPESYISVDYDENRTTVTTSFAAAKQLQRDLRGNGIVASEIGLYGRFHHEWYLEHLESLIQYCDTHPAVCFPDASKLVRPTWCNSVNSDPNEGAGATVIPSGSLHAHALQDILAQKCDWYHIFEAAVAATSRRASLQVVSFGPERCVPSSAMRKLDIRITHMSDVLSAHRARGPGPAADTGTERSIDIDLDLDRELPEARKADDVAVIGMSIKVAGADDVDEFWELLCDGSSQHKEVPGDRLSFENVWREKNKSMDPERKWYGNFVDDHDAFDHKFFKKSAREIMSTDPQQRHMLQVAYQAVEQSGYFRVAGGADKKVGCFIGVCSADYENNAACHQPNAFTAVGNLKSFIAGKISHYFGWLGPSLCIDSACSSSLVAVHQACRAVQSGECSAALAGGANIMTNSLWFQNLAAASFLSPTGQCKPFDANADGYCRGEGFAAVLVKKMSQAIADGDQILGTIAGSAVLQNQNCTPVFVPNAPSLTDLFQDVVQQAQLDPKQITVVEAHGTGTQVGDPAEYQSIKNALGLGIARSTPLALGSVKGLVGHTECASGAVSLIKTLLMIQQKMIPPQVSFSTLNPSITTTPGDNIDIVTKLTPWDAGGDFHAALINNYGASGSNASMVVTEAPKTGTATTLPESGDIDLPFQIFGIDDRAIKANCARLRRYLTSNASNNINADGTRSIANIAFNISRQANPNLDKSLVFSCRTVDQLSQKLKAFAEKGADSEMGTSLLSMSQKPPRPVILCFGGQIKAFVGLDRDVYDSSRILRMHLHDCDSVCVSIPGAGSIFPSIFQTTPINDPVRLQTSLFAMKYACARSWIDCGVVPAAVVGHSFGELVALCMSGALSLSDALKMIVGRATVIRELWGEEKGAMMAVEGDLDVVERLLVTSGGKASIACFNGPRSFTLAGTDAEIDVIEELLTRPDFSGVRSKRLSVTNAFHSVLVDPLVPKLLEIGRNLVFREPRIPLERATKTRWPEDAKIAEDYVACHMREPVYFSHAIQRLAKRYPFGCIFLEAGSNSTITGMASRALGSPRDSHFQALNITGDGGNGRQMLTSTTLSLWKEGLRTTFWPHHRVQTYEYTPLMLPPYQFEKSRHWLEMKAPPCQLPALEASLSAQAASELPPLGLFSFIENRKGDKRSPLFRINTQTEKYRTLVSGHKIANTAAICPATLIVDMAIEALTSVRPNLSPSQTSWQPQIHQVSNLSPICLDETRTVMLAFDAAAPEEDVWDWSITSSGSGKGAGGVGEMLHVTGQLVFTKTDDVKLQSELKRYERLVGGHQHCAEVLAAEAADDIIHGARNIYRAFAEVVDYPQSYRGVQRLVGRGNESAGRVVLNTATKTWLDTHLSDSFSQVGGIYVNCMTDCDPDDMYIAVGFEKWVRAPMIQGADGARPKVWDVLARHERVSEKAFLTDIFVFESASGRMQDVILGVNYHRVSKRSMSKTLARFTPSISAPSVRPSSKDIPEADSFASEKSTTTRKAAPGPGAPAPSGRGAVASKNNAPRVDVAGKIRLILADISGLEPAEIADDIGLADIGIDSLMGMEVGRELEGAFKTPLMGDELASVVTFRELVTYVAGVLGVPTPFGARYEASEDDSNTSTEASTASGSTAASSPLSAPTPPDSELQDSKPLDLNSPAPSNAGEMQLAPSLVFEAFEETKRLTDDFIADYHCAGYIDNVLPKQTQLCIALVVEACEELGIRLRSVKAGGELPRIPHVPQHGRLVEWLYKLLEHEARLIDVAPTTGIIMRTHVAAPARSSAQILADLLKTFPDHGSVNRLIYFAGSRLADVLRGEQDGIKLIFGTDEGRKLVTGLYGDSLLNNLANAQMRDMLTRLVRGLRKPLDGPLRIMELGAGTGGTTRGMVPMLAKLGIPIEYTFTDLSGSFVAAARKTFGREYPFMKFRVHDIEKPPAADLPLQHVVVASNAIHATHSIRQSVSNIRKALRPDGFLLMLEMTEPLCWVDMIFGLFEGWWLFDDGRRHAIAHQTRWRGELQAAGYGRVDWTDGWRPEIQIQRVIVAQASVQPGFPLESARIEFDPPPKFQECTTELQQQQLDRYVRQYTEGFDMPTLANRDASIALPQLSAEPGSASVAVTGATGSLGAHLVAHLASLPHVRTVYCLNRRSTTGEPEERQAVAMLSRGIEMNPQAKAKLCVVVIDATKAQLGLEADVYRRLAGTVTHIVHNAWPMTGKRPVAGLEAQFSVMRNLINLARDAAVHRVSTARHVTFQFISSIAVMGHHPVVPGNGRFAPESRAAARQLLPNGYAHAKWVCERMLDETLHRFPGCFRAAVVRPGQIAGSSASGYWNENEHLSFLVKSSQTLRALPALEGDMCWTPVDKVAGALADLLLLEDLPGSQMAPVYHIDNPVRQPWRDVLRLLAQELGVPPDNIVPFSEWVHRVRQFPGSVEDNPALRLLDFLDDNFERMSCGGLLLETKKACEHSPTLAAVGPVSKDLVRKYINWWKAKGFLHP</sequence>
<feature type="domain" description="PKS/mFAS DH" evidence="10">
    <location>
        <begin position="1336"/>
        <end position="1656"/>
    </location>
</feature>
<feature type="region of interest" description="N-terminal hotdog fold" evidence="6">
    <location>
        <begin position="1336"/>
        <end position="1477"/>
    </location>
</feature>
<feature type="compositionally biased region" description="Low complexity" evidence="7">
    <location>
        <begin position="1811"/>
        <end position="1830"/>
    </location>
</feature>
<evidence type="ECO:0000313" key="12">
    <source>
        <dbReference type="Proteomes" id="UP000294003"/>
    </source>
</evidence>
<evidence type="ECO:0000256" key="2">
    <source>
        <dbReference type="ARBA" id="ARBA00022553"/>
    </source>
</evidence>
<dbReference type="Gene3D" id="3.40.50.720">
    <property type="entry name" value="NAD(P)-binding Rossmann-like Domain"/>
    <property type="match status" value="1"/>
</dbReference>
<dbReference type="PROSITE" id="PS52004">
    <property type="entry name" value="KS3_2"/>
    <property type="match status" value="1"/>
</dbReference>
<dbReference type="InterPro" id="IPR013217">
    <property type="entry name" value="Methyltransf_12"/>
</dbReference>
<feature type="active site" description="Proton acceptor; for dehydratase activity" evidence="6">
    <location>
        <position position="1373"/>
    </location>
</feature>
<keyword evidence="1" id="KW-0596">Phosphopantetheine</keyword>
<dbReference type="InterPro" id="IPR001227">
    <property type="entry name" value="Ac_transferase_dom_sf"/>
</dbReference>
<dbReference type="SUPFAM" id="SSF51735">
    <property type="entry name" value="NAD(P)-binding Rossmann-fold domains"/>
    <property type="match status" value="1"/>
</dbReference>
<dbReference type="PANTHER" id="PTHR45681">
    <property type="entry name" value="POLYKETIDE SYNTHASE 44-RELATED"/>
    <property type="match status" value="1"/>
</dbReference>
<dbReference type="Gene3D" id="3.10.129.110">
    <property type="entry name" value="Polyketide synthase dehydratase"/>
    <property type="match status" value="1"/>
</dbReference>
<dbReference type="Pfam" id="PF00109">
    <property type="entry name" value="ketoacyl-synt"/>
    <property type="match status" value="1"/>
</dbReference>
<dbReference type="Pfam" id="PF00550">
    <property type="entry name" value="PP-binding"/>
    <property type="match status" value="1"/>
</dbReference>
<dbReference type="Pfam" id="PF18558">
    <property type="entry name" value="HTH_51"/>
    <property type="match status" value="1"/>
</dbReference>
<keyword evidence="4" id="KW-0511">Multifunctional enzyme</keyword>
<dbReference type="PANTHER" id="PTHR45681:SF6">
    <property type="entry name" value="POLYKETIDE SYNTHASE 37"/>
    <property type="match status" value="1"/>
</dbReference>
<proteinExistence type="predicted"/>
<dbReference type="SMART" id="SM01294">
    <property type="entry name" value="PKS_PP_betabranch"/>
    <property type="match status" value="1"/>
</dbReference>
<dbReference type="InterPro" id="IPR032088">
    <property type="entry name" value="SAT"/>
</dbReference>
<dbReference type="SUPFAM" id="SSF53335">
    <property type="entry name" value="S-adenosyl-L-methionine-dependent methyltransferases"/>
    <property type="match status" value="1"/>
</dbReference>
<evidence type="ECO:0000259" key="9">
    <source>
        <dbReference type="PROSITE" id="PS52004"/>
    </source>
</evidence>
<dbReference type="InterPro" id="IPR036291">
    <property type="entry name" value="NAD(P)-bd_dom_sf"/>
</dbReference>
<gene>
    <name evidence="11" type="ORF">DL762_002482</name>
</gene>
<dbReference type="SMART" id="SM00825">
    <property type="entry name" value="PKS_KS"/>
    <property type="match status" value="1"/>
</dbReference>
<keyword evidence="12" id="KW-1185">Reference proteome</keyword>
<dbReference type="Pfam" id="PF08242">
    <property type="entry name" value="Methyltransf_12"/>
    <property type="match status" value="1"/>
</dbReference>
<evidence type="ECO:0000256" key="1">
    <source>
        <dbReference type="ARBA" id="ARBA00022450"/>
    </source>
</evidence>
<dbReference type="Proteomes" id="UP000294003">
    <property type="component" value="Unassembled WGS sequence"/>
</dbReference>
<dbReference type="PROSITE" id="PS52019">
    <property type="entry name" value="PKS_MFAS_DH"/>
    <property type="match status" value="1"/>
</dbReference>
<dbReference type="InterPro" id="IPR042104">
    <property type="entry name" value="PKS_dehydratase_sf"/>
</dbReference>
<dbReference type="Gene3D" id="3.40.366.10">
    <property type="entry name" value="Malonyl-Coenzyme A Acyl Carrier Protein, domain 2"/>
    <property type="match status" value="2"/>
</dbReference>
<dbReference type="PROSITE" id="PS00012">
    <property type="entry name" value="PHOSPHOPANTETHEINE"/>
    <property type="match status" value="1"/>
</dbReference>
<dbReference type="InterPro" id="IPR029063">
    <property type="entry name" value="SAM-dependent_MTases_sf"/>
</dbReference>
<dbReference type="InterPro" id="IPR014043">
    <property type="entry name" value="Acyl_transferase_dom"/>
</dbReference>
<dbReference type="InterPro" id="IPR050444">
    <property type="entry name" value="Polyketide_Synthase"/>
</dbReference>
<dbReference type="InterPro" id="IPR041068">
    <property type="entry name" value="HTH_51"/>
</dbReference>
<dbReference type="Pfam" id="PF00698">
    <property type="entry name" value="Acyl_transf_1"/>
    <property type="match status" value="1"/>
</dbReference>
<dbReference type="Pfam" id="PF16073">
    <property type="entry name" value="SAT"/>
    <property type="match status" value="1"/>
</dbReference>
<dbReference type="InterPro" id="IPR020806">
    <property type="entry name" value="PKS_PP-bd"/>
</dbReference>
<dbReference type="SUPFAM" id="SSF55048">
    <property type="entry name" value="Probable ACP-binding domain of malonyl-CoA ACP transacylase"/>
    <property type="match status" value="1"/>
</dbReference>
<evidence type="ECO:0000313" key="11">
    <source>
        <dbReference type="EMBL" id="RYO90885.1"/>
    </source>
</evidence>
<evidence type="ECO:0008006" key="13">
    <source>
        <dbReference type="Google" id="ProtNLM"/>
    </source>
</evidence>
<keyword evidence="3" id="KW-0808">Transferase</keyword>
<dbReference type="InterPro" id="IPR049900">
    <property type="entry name" value="PKS_mFAS_DH"/>
</dbReference>
<dbReference type="SMART" id="SM00827">
    <property type="entry name" value="PKS_AT"/>
    <property type="match status" value="1"/>
</dbReference>
<dbReference type="SUPFAM" id="SSF52151">
    <property type="entry name" value="FabD/lysophospholipase-like"/>
    <property type="match status" value="1"/>
</dbReference>
<dbReference type="InterPro" id="IPR016035">
    <property type="entry name" value="Acyl_Trfase/lysoPLipase"/>
</dbReference>
<dbReference type="InterPro" id="IPR016036">
    <property type="entry name" value="Malonyl_transacylase_ACP-bd"/>
</dbReference>
<dbReference type="SUPFAM" id="SSF47336">
    <property type="entry name" value="ACP-like"/>
    <property type="match status" value="1"/>
</dbReference>
<dbReference type="InterPro" id="IPR018201">
    <property type="entry name" value="Ketoacyl_synth_AS"/>
</dbReference>
<dbReference type="Gene3D" id="3.40.47.10">
    <property type="match status" value="1"/>
</dbReference>
<accession>A0ABY0HDE5</accession>
<evidence type="ECO:0000256" key="5">
    <source>
        <dbReference type="ARBA" id="ARBA00023315"/>
    </source>
</evidence>
<dbReference type="SUPFAM" id="SSF53901">
    <property type="entry name" value="Thiolase-like"/>
    <property type="match status" value="1"/>
</dbReference>
<evidence type="ECO:0000256" key="3">
    <source>
        <dbReference type="ARBA" id="ARBA00022679"/>
    </source>
</evidence>
<feature type="domain" description="Carrier" evidence="8">
    <location>
        <begin position="1716"/>
        <end position="1793"/>
    </location>
</feature>
<dbReference type="InterPro" id="IPR020841">
    <property type="entry name" value="PKS_Beta-ketoAc_synthase_dom"/>
</dbReference>
<feature type="region of interest" description="C-terminal hotdog fold" evidence="6">
    <location>
        <begin position="1508"/>
        <end position="1656"/>
    </location>
</feature>
<dbReference type="EMBL" id="QJNS01000048">
    <property type="protein sequence ID" value="RYO90885.1"/>
    <property type="molecule type" value="Genomic_DNA"/>
</dbReference>
<comment type="caution">
    <text evidence="11">The sequence shown here is derived from an EMBL/GenBank/DDBJ whole genome shotgun (WGS) entry which is preliminary data.</text>
</comment>
<dbReference type="InterPro" id="IPR009081">
    <property type="entry name" value="PP-bd_ACP"/>
</dbReference>
<reference evidence="11 12" key="1">
    <citation type="submission" date="2018-06" db="EMBL/GenBank/DDBJ databases">
        <title>Complete Genomes of Monosporascus.</title>
        <authorList>
            <person name="Robinson A.J."/>
            <person name="Natvig D.O."/>
        </authorList>
    </citation>
    <scope>NUCLEOTIDE SEQUENCE [LARGE SCALE GENOMIC DNA]</scope>
    <source>
        <strain evidence="11 12">CBS 609.92</strain>
    </source>
</reference>
<name>A0ABY0HDE5_9PEZI</name>
<dbReference type="InterPro" id="IPR014031">
    <property type="entry name" value="Ketoacyl_synth_C"/>
</dbReference>
<dbReference type="CDD" id="cd00833">
    <property type="entry name" value="PKS"/>
    <property type="match status" value="1"/>
</dbReference>
<dbReference type="Gene3D" id="1.10.1200.10">
    <property type="entry name" value="ACP-like"/>
    <property type="match status" value="1"/>
</dbReference>
<evidence type="ECO:0000259" key="8">
    <source>
        <dbReference type="PROSITE" id="PS50075"/>
    </source>
</evidence>
<feature type="region of interest" description="Disordered" evidence="7">
    <location>
        <begin position="1804"/>
        <end position="1854"/>
    </location>
</feature>
<evidence type="ECO:0000256" key="6">
    <source>
        <dbReference type="PROSITE-ProRule" id="PRU01363"/>
    </source>
</evidence>